<keyword evidence="3" id="KW-1185">Reference proteome</keyword>
<comment type="caution">
    <text evidence="2">The sequence shown here is derived from an EMBL/GenBank/DDBJ whole genome shotgun (WGS) entry which is preliminary data.</text>
</comment>
<proteinExistence type="predicted"/>
<dbReference type="EMBL" id="CAJVPV010010807">
    <property type="protein sequence ID" value="CAG8655193.1"/>
    <property type="molecule type" value="Genomic_DNA"/>
</dbReference>
<feature type="region of interest" description="Disordered" evidence="1">
    <location>
        <begin position="29"/>
        <end position="75"/>
    </location>
</feature>
<feature type="compositionally biased region" description="Polar residues" evidence="1">
    <location>
        <begin position="37"/>
        <end position="59"/>
    </location>
</feature>
<dbReference type="AlphaFoldDB" id="A0A9N9DXX6"/>
<dbReference type="OrthoDB" id="2447599at2759"/>
<reference evidence="2" key="1">
    <citation type="submission" date="2021-06" db="EMBL/GenBank/DDBJ databases">
        <authorList>
            <person name="Kallberg Y."/>
            <person name="Tangrot J."/>
            <person name="Rosling A."/>
        </authorList>
    </citation>
    <scope>NUCLEOTIDE SEQUENCE</scope>
    <source>
        <strain evidence="2">CL551</strain>
    </source>
</reference>
<dbReference type="Proteomes" id="UP000789342">
    <property type="component" value="Unassembled WGS sequence"/>
</dbReference>
<accession>A0A9N9DXX6</accession>
<evidence type="ECO:0000256" key="1">
    <source>
        <dbReference type="SAM" id="MobiDB-lite"/>
    </source>
</evidence>
<organism evidence="2 3">
    <name type="scientific">Acaulospora morrowiae</name>
    <dbReference type="NCBI Taxonomy" id="94023"/>
    <lineage>
        <taxon>Eukaryota</taxon>
        <taxon>Fungi</taxon>
        <taxon>Fungi incertae sedis</taxon>
        <taxon>Mucoromycota</taxon>
        <taxon>Glomeromycotina</taxon>
        <taxon>Glomeromycetes</taxon>
        <taxon>Diversisporales</taxon>
        <taxon>Acaulosporaceae</taxon>
        <taxon>Acaulospora</taxon>
    </lineage>
</organism>
<sequence length="75" mass="8960">KFCHRKREEINEFLELQEKERVVNMARERNREEKIRQGQQLVQKTSSSSDTQNAISTEINPIIKITHNHKPPDYN</sequence>
<evidence type="ECO:0000313" key="3">
    <source>
        <dbReference type="Proteomes" id="UP000789342"/>
    </source>
</evidence>
<feature type="non-terminal residue" evidence="2">
    <location>
        <position position="1"/>
    </location>
</feature>
<evidence type="ECO:0000313" key="2">
    <source>
        <dbReference type="EMBL" id="CAG8655193.1"/>
    </source>
</evidence>
<gene>
    <name evidence="2" type="ORF">AMORRO_LOCUS10155</name>
</gene>
<protein>
    <submittedName>
        <fullName evidence="2">7459_t:CDS:1</fullName>
    </submittedName>
</protein>
<name>A0A9N9DXX6_9GLOM</name>